<gene>
    <name evidence="2" type="ORF">BECKDK2373C_GA0170839_106321</name>
</gene>
<protein>
    <submittedName>
        <fullName evidence="2">Uncharacterized protein</fullName>
    </submittedName>
</protein>
<name>A0A450SW49_9GAMM</name>
<evidence type="ECO:0000313" key="2">
    <source>
        <dbReference type="EMBL" id="VFJ58125.1"/>
    </source>
</evidence>
<feature type="coiled-coil region" evidence="1">
    <location>
        <begin position="1"/>
        <end position="28"/>
    </location>
</feature>
<dbReference type="EMBL" id="CAADEY010000063">
    <property type="protein sequence ID" value="VFJ58125.1"/>
    <property type="molecule type" value="Genomic_DNA"/>
</dbReference>
<proteinExistence type="predicted"/>
<accession>A0A450SW49</accession>
<organism evidence="2">
    <name type="scientific">Candidatus Kentrum sp. DK</name>
    <dbReference type="NCBI Taxonomy" id="2126562"/>
    <lineage>
        <taxon>Bacteria</taxon>
        <taxon>Pseudomonadati</taxon>
        <taxon>Pseudomonadota</taxon>
        <taxon>Gammaproteobacteria</taxon>
        <taxon>Candidatus Kentrum</taxon>
    </lineage>
</organism>
<keyword evidence="1" id="KW-0175">Coiled coil</keyword>
<sequence length="66" mass="7550">MIATATEYERTQEELKSLEERLDRLRQSNPIGSKGFTKAGIRKMIARLHEELAVFEGSEEARKSVL</sequence>
<evidence type="ECO:0000256" key="1">
    <source>
        <dbReference type="SAM" id="Coils"/>
    </source>
</evidence>
<reference evidence="2" key="1">
    <citation type="submission" date="2019-02" db="EMBL/GenBank/DDBJ databases">
        <authorList>
            <person name="Gruber-Vodicka R. H."/>
            <person name="Seah K. B. B."/>
        </authorList>
    </citation>
    <scope>NUCLEOTIDE SEQUENCE</scope>
    <source>
        <strain evidence="2">BECK_DK161</strain>
    </source>
</reference>
<dbReference type="AlphaFoldDB" id="A0A450SW49"/>